<keyword evidence="9" id="KW-0813">Transport</keyword>
<dbReference type="OrthoDB" id="75343at2759"/>
<evidence type="ECO:0000256" key="5">
    <source>
        <dbReference type="ARBA" id="ARBA00022792"/>
    </source>
</evidence>
<comment type="subcellular location">
    <subcellularLocation>
        <location evidence="1 9">Mitochondrion inner membrane</location>
        <topology evidence="1 9">Multi-pass membrane protein</topology>
    </subcellularLocation>
</comment>
<dbReference type="RefSeq" id="XP_001880415.1">
    <property type="nucleotide sequence ID" value="XM_001880380.1"/>
</dbReference>
<comment type="function">
    <text evidence="9">Essential core component of the TIM22 complex, a complex that mediates the import and insertion of multi-pass transmembrane proteins into the mitochondrial inner membrane. In the TIM22 complex, it constitutes the voltage-activated and signal-gated channel. Forms a twin-pore translocase that uses the membrane potential as external driving force in 2 voltage-dependent steps.</text>
</comment>
<keyword evidence="9" id="KW-0811">Translocation</keyword>
<reference evidence="11 12" key="1">
    <citation type="journal article" date="2008" name="Nature">
        <title>The genome of Laccaria bicolor provides insights into mycorrhizal symbiosis.</title>
        <authorList>
            <person name="Martin F."/>
            <person name="Aerts A."/>
            <person name="Ahren D."/>
            <person name="Brun A."/>
            <person name="Danchin E.G.J."/>
            <person name="Duchaussoy F."/>
            <person name="Gibon J."/>
            <person name="Kohler A."/>
            <person name="Lindquist E."/>
            <person name="Pereda V."/>
            <person name="Salamov A."/>
            <person name="Shapiro H.J."/>
            <person name="Wuyts J."/>
            <person name="Blaudez D."/>
            <person name="Buee M."/>
            <person name="Brokstein P."/>
            <person name="Canbaeck B."/>
            <person name="Cohen D."/>
            <person name="Courty P.E."/>
            <person name="Coutinho P.M."/>
            <person name="Delaruelle C."/>
            <person name="Detter J.C."/>
            <person name="Deveau A."/>
            <person name="DiFazio S."/>
            <person name="Duplessis S."/>
            <person name="Fraissinet-Tachet L."/>
            <person name="Lucic E."/>
            <person name="Frey-Klett P."/>
            <person name="Fourrey C."/>
            <person name="Feussner I."/>
            <person name="Gay G."/>
            <person name="Grimwood J."/>
            <person name="Hoegger P.J."/>
            <person name="Jain P."/>
            <person name="Kilaru S."/>
            <person name="Labbe J."/>
            <person name="Lin Y.C."/>
            <person name="Legue V."/>
            <person name="Le Tacon F."/>
            <person name="Marmeisse R."/>
            <person name="Melayah D."/>
            <person name="Montanini B."/>
            <person name="Muratet M."/>
            <person name="Nehls U."/>
            <person name="Niculita-Hirzel H."/>
            <person name="Oudot-Le Secq M.P."/>
            <person name="Peter M."/>
            <person name="Quesneville H."/>
            <person name="Rajashekar B."/>
            <person name="Reich M."/>
            <person name="Rouhier N."/>
            <person name="Schmutz J."/>
            <person name="Yin T."/>
            <person name="Chalot M."/>
            <person name="Henrissat B."/>
            <person name="Kuees U."/>
            <person name="Lucas S."/>
            <person name="Van de Peer Y."/>
            <person name="Podila G.K."/>
            <person name="Polle A."/>
            <person name="Pukkila P.J."/>
            <person name="Richardson P.M."/>
            <person name="Rouze P."/>
            <person name="Sanders I.R."/>
            <person name="Stajich J.E."/>
            <person name="Tunlid A."/>
            <person name="Tuskan G."/>
            <person name="Grigoriev I.V."/>
        </authorList>
    </citation>
    <scope>NUCLEOTIDE SEQUENCE [LARGE SCALE GENOMIC DNA]</scope>
    <source>
        <strain evidence="12">S238N-H82 / ATCC MYA-4686</strain>
    </source>
</reference>
<evidence type="ECO:0000256" key="2">
    <source>
        <dbReference type="ARBA" id="ARBA00008444"/>
    </source>
</evidence>
<comment type="similarity">
    <text evidence="2 9">Belongs to the Tim17/Tim22/Tim23 family.</text>
</comment>
<keyword evidence="7 9" id="KW-0496">Mitochondrion</keyword>
<evidence type="ECO:0000256" key="10">
    <source>
        <dbReference type="SAM" id="MobiDB-lite"/>
    </source>
</evidence>
<keyword evidence="8 9" id="KW-0472">Membrane</keyword>
<dbReference type="GeneID" id="6075724"/>
<organism evidence="12">
    <name type="scientific">Laccaria bicolor (strain S238N-H82 / ATCC MYA-4686)</name>
    <name type="common">Bicoloured deceiver</name>
    <name type="synonym">Laccaria laccata var. bicolor</name>
    <dbReference type="NCBI Taxonomy" id="486041"/>
    <lineage>
        <taxon>Eukaryota</taxon>
        <taxon>Fungi</taxon>
        <taxon>Dikarya</taxon>
        <taxon>Basidiomycota</taxon>
        <taxon>Agaricomycotina</taxon>
        <taxon>Agaricomycetes</taxon>
        <taxon>Agaricomycetidae</taxon>
        <taxon>Agaricales</taxon>
        <taxon>Agaricineae</taxon>
        <taxon>Hydnangiaceae</taxon>
        <taxon>Laccaria</taxon>
    </lineage>
</organism>
<dbReference type="FunCoup" id="B0D8N4">
    <property type="interactions" value="333"/>
</dbReference>
<sequence length="186" mass="19634">MNPSTNHLPGRVPIWRPGQEPLPPGLTEEDRPALEQTKKWEGYAGMAMESCAVKTVLAGGAGFGIGAFFSLMSASFAYEDPLLRARTQAGMNTTQKAGQVFREMGRGMWTSGKGFGKVGALFAGIECVIEGYRAKNDIYNSVTSGLIAGGILARNSGPKAAVGGGLAFAAFSAAIDLLFIRRETPE</sequence>
<keyword evidence="4 9" id="KW-0812">Transmembrane</keyword>
<keyword evidence="9" id="KW-0653">Protein transport</keyword>
<dbReference type="InParanoid" id="B0D8N4"/>
<feature type="transmembrane region" description="Helical" evidence="9">
    <location>
        <begin position="56"/>
        <end position="78"/>
    </location>
</feature>
<dbReference type="GO" id="GO:0045039">
    <property type="term" value="P:protein insertion into mitochondrial inner membrane"/>
    <property type="evidence" value="ECO:0007669"/>
    <property type="project" value="UniProtKB-UniRule"/>
</dbReference>
<dbReference type="Pfam" id="PF02466">
    <property type="entry name" value="Tim17"/>
    <property type="match status" value="1"/>
</dbReference>
<proteinExistence type="inferred from homology"/>
<evidence type="ECO:0000256" key="9">
    <source>
        <dbReference type="RuleBase" id="RU367038"/>
    </source>
</evidence>
<dbReference type="EMBL" id="DS547100">
    <property type="protein sequence ID" value="EDR09102.1"/>
    <property type="molecule type" value="Genomic_DNA"/>
</dbReference>
<keyword evidence="6 9" id="KW-1133">Transmembrane helix</keyword>
<protein>
    <recommendedName>
        <fullName evidence="3 9">Mitochondrial import inner membrane translocase subunit TIM22</fullName>
    </recommendedName>
</protein>
<dbReference type="HOGENOM" id="CLU_091077_1_0_1"/>
<name>B0D8N4_LACBS</name>
<evidence type="ECO:0000313" key="12">
    <source>
        <dbReference type="Proteomes" id="UP000001194"/>
    </source>
</evidence>
<dbReference type="AlphaFoldDB" id="B0D8N4"/>
<evidence type="ECO:0000256" key="1">
    <source>
        <dbReference type="ARBA" id="ARBA00004448"/>
    </source>
</evidence>
<feature type="transmembrane region" description="Helical" evidence="9">
    <location>
        <begin position="160"/>
        <end position="180"/>
    </location>
</feature>
<comment type="subunit">
    <text evidence="9">Component of the TIM22 complex.</text>
</comment>
<evidence type="ECO:0000256" key="6">
    <source>
        <dbReference type="ARBA" id="ARBA00022989"/>
    </source>
</evidence>
<keyword evidence="12" id="KW-1185">Reference proteome</keyword>
<dbReference type="Proteomes" id="UP000001194">
    <property type="component" value="Unassembled WGS sequence"/>
</dbReference>
<dbReference type="GO" id="GO:0042721">
    <property type="term" value="C:TIM22 mitochondrial import inner membrane insertion complex"/>
    <property type="evidence" value="ECO:0007669"/>
    <property type="project" value="UniProtKB-UniRule"/>
</dbReference>
<evidence type="ECO:0000256" key="8">
    <source>
        <dbReference type="ARBA" id="ARBA00023136"/>
    </source>
</evidence>
<evidence type="ECO:0000256" key="7">
    <source>
        <dbReference type="ARBA" id="ARBA00023128"/>
    </source>
</evidence>
<dbReference type="KEGG" id="lbc:LACBIDRAFT_234360"/>
<evidence type="ECO:0000313" key="11">
    <source>
        <dbReference type="EMBL" id="EDR09102.1"/>
    </source>
</evidence>
<dbReference type="STRING" id="486041.B0D8N4"/>
<feature type="region of interest" description="Disordered" evidence="10">
    <location>
        <begin position="1"/>
        <end position="32"/>
    </location>
</feature>
<dbReference type="GO" id="GO:0008320">
    <property type="term" value="F:protein transmembrane transporter activity"/>
    <property type="evidence" value="ECO:0007669"/>
    <property type="project" value="UniProtKB-UniRule"/>
</dbReference>
<gene>
    <name evidence="11" type="ORF">LACBIDRAFT_234360</name>
</gene>
<evidence type="ECO:0000256" key="4">
    <source>
        <dbReference type="ARBA" id="ARBA00022692"/>
    </source>
</evidence>
<keyword evidence="5 9" id="KW-0999">Mitochondrion inner membrane</keyword>
<dbReference type="PANTHER" id="PTHR14110">
    <property type="entry name" value="MITOCHONDRIAL IMPORT INNER MEMBRANE TRANSLOCASE SUBUNIT TIM22"/>
    <property type="match status" value="1"/>
</dbReference>
<dbReference type="InterPro" id="IPR039175">
    <property type="entry name" value="TIM22"/>
</dbReference>
<accession>B0D8N4</accession>
<evidence type="ECO:0000256" key="3">
    <source>
        <dbReference type="ARBA" id="ARBA00020722"/>
    </source>
</evidence>
<dbReference type="PANTHER" id="PTHR14110:SF0">
    <property type="entry name" value="MITOCHONDRIAL IMPORT INNER MEMBRANE TRANSLOCASE SUBUNIT TIM22"/>
    <property type="match status" value="1"/>
</dbReference>
<dbReference type="GO" id="GO:0030943">
    <property type="term" value="F:mitochondrion targeting sequence binding"/>
    <property type="evidence" value="ECO:0007669"/>
    <property type="project" value="TreeGrafter"/>
</dbReference>